<comment type="similarity">
    <text evidence="1">Belongs to the DSD1 family.</text>
</comment>
<dbReference type="GO" id="GO:0036088">
    <property type="term" value="P:D-serine catabolic process"/>
    <property type="evidence" value="ECO:0007669"/>
    <property type="project" value="TreeGrafter"/>
</dbReference>
<dbReference type="PANTHER" id="PTHR28004:SF2">
    <property type="entry name" value="D-SERINE DEHYDRATASE"/>
    <property type="match status" value="1"/>
</dbReference>
<dbReference type="Pfam" id="PF14031">
    <property type="entry name" value="D-ser_dehydrat"/>
    <property type="match status" value="1"/>
</dbReference>
<evidence type="ECO:0000259" key="3">
    <source>
        <dbReference type="SMART" id="SM01119"/>
    </source>
</evidence>
<dbReference type="PANTHER" id="PTHR28004">
    <property type="entry name" value="ZGC:162816-RELATED"/>
    <property type="match status" value="1"/>
</dbReference>
<dbReference type="Gene3D" id="2.40.37.20">
    <property type="entry name" value="D-serine dehydratase-like domain"/>
    <property type="match status" value="1"/>
</dbReference>
<feature type="domain" description="D-serine dehydratase-like" evidence="3">
    <location>
        <begin position="260"/>
        <end position="366"/>
    </location>
</feature>
<dbReference type="Gene3D" id="3.20.20.10">
    <property type="entry name" value="Alanine racemase"/>
    <property type="match status" value="1"/>
</dbReference>
<proteinExistence type="inferred from homology"/>
<dbReference type="InterPro" id="IPR029066">
    <property type="entry name" value="PLP-binding_barrel"/>
</dbReference>
<keyword evidence="5" id="KW-1185">Reference proteome</keyword>
<dbReference type="InterPro" id="IPR051466">
    <property type="entry name" value="D-amino_acid_metab_enzyme"/>
</dbReference>
<accession>A0AAV5NZA4</accession>
<organism evidence="4 5">
    <name type="scientific">Vibrio penaeicida</name>
    <dbReference type="NCBI Taxonomy" id="104609"/>
    <lineage>
        <taxon>Bacteria</taxon>
        <taxon>Pseudomonadati</taxon>
        <taxon>Pseudomonadota</taxon>
        <taxon>Gammaproteobacteria</taxon>
        <taxon>Vibrionales</taxon>
        <taxon>Vibrionaceae</taxon>
        <taxon>Vibrio</taxon>
    </lineage>
</organism>
<dbReference type="Proteomes" id="UP001156690">
    <property type="component" value="Unassembled WGS sequence"/>
</dbReference>
<dbReference type="InterPro" id="IPR042208">
    <property type="entry name" value="D-ser_dehydrat-like_sf"/>
</dbReference>
<reference evidence="5" key="1">
    <citation type="journal article" date="2019" name="Int. J. Syst. Evol. Microbiol.">
        <title>The Global Catalogue of Microorganisms (GCM) 10K type strain sequencing project: providing services to taxonomists for standard genome sequencing and annotation.</title>
        <authorList>
            <consortium name="The Broad Institute Genomics Platform"/>
            <consortium name="The Broad Institute Genome Sequencing Center for Infectious Disease"/>
            <person name="Wu L."/>
            <person name="Ma J."/>
        </authorList>
    </citation>
    <scope>NUCLEOTIDE SEQUENCE [LARGE SCALE GENOMIC DNA]</scope>
    <source>
        <strain evidence="5">NBRC 15640</strain>
    </source>
</reference>
<comment type="caution">
    <text evidence="4">The sequence shown here is derived from an EMBL/GenBank/DDBJ whole genome shotgun (WGS) entry which is preliminary data.</text>
</comment>
<dbReference type="SUPFAM" id="SSF51419">
    <property type="entry name" value="PLP-binding barrel"/>
    <property type="match status" value="1"/>
</dbReference>
<dbReference type="SMART" id="SM01119">
    <property type="entry name" value="D-ser_dehydrat"/>
    <property type="match status" value="1"/>
</dbReference>
<dbReference type="InterPro" id="IPR001608">
    <property type="entry name" value="Ala_racemase_N"/>
</dbReference>
<dbReference type="AlphaFoldDB" id="A0AAV5NZA4"/>
<dbReference type="InterPro" id="IPR026956">
    <property type="entry name" value="D-ser_dehydrat-like_dom"/>
</dbReference>
<dbReference type="EMBL" id="BSNX01000075">
    <property type="protein sequence ID" value="GLQ75877.1"/>
    <property type="molecule type" value="Genomic_DNA"/>
</dbReference>
<sequence length="380" mass="41452">MNQDRNEQPTQLDTPYLRLDKAQFLHNVLRLRQRMESHGVALRPHLKTVRSVEATHYVLPEKHSPATVSTLKEAEVLAASGYREFIYAVGITASKLPRIQSLLLGGVDIAVILDSVEQAKLVAAFCQKSGCVIPALIELDCDGHRGGIRSDSLLLVEIAHILQRGGAEFRGVLTHAGESYFCQSEQELAAAAKQEVACARRAAKMLADNRIECRVVSVGSTPTAFSGEEYDGITEVRAGVYCFFDLVMAKVGVCEPSDIALSVVTSVIGHNVEKGWLIVDAGWMALSSDPGLSSADEKDSFGLVSDVNGNLVEGLRVSQLNQEHGIIEHEKGQFDLSLLPVGTQLRILPNHACATASMHQTYHVVDVDNSTETWQRIQGW</sequence>
<evidence type="ECO:0000256" key="2">
    <source>
        <dbReference type="ARBA" id="ARBA00023239"/>
    </source>
</evidence>
<evidence type="ECO:0000313" key="4">
    <source>
        <dbReference type="EMBL" id="GLQ75877.1"/>
    </source>
</evidence>
<keyword evidence="2" id="KW-0456">Lyase</keyword>
<dbReference type="RefSeq" id="WP_126607917.1">
    <property type="nucleotide sequence ID" value="NZ_AP025145.1"/>
</dbReference>
<evidence type="ECO:0000256" key="1">
    <source>
        <dbReference type="ARBA" id="ARBA00005323"/>
    </source>
</evidence>
<dbReference type="Pfam" id="PF01168">
    <property type="entry name" value="Ala_racemase_N"/>
    <property type="match status" value="1"/>
</dbReference>
<dbReference type="GO" id="GO:0008721">
    <property type="term" value="F:D-serine ammonia-lyase activity"/>
    <property type="evidence" value="ECO:0007669"/>
    <property type="project" value="TreeGrafter"/>
</dbReference>
<name>A0AAV5NZA4_9VIBR</name>
<protein>
    <submittedName>
        <fullName evidence="4">Alanine racemase</fullName>
    </submittedName>
</protein>
<evidence type="ECO:0000313" key="5">
    <source>
        <dbReference type="Proteomes" id="UP001156690"/>
    </source>
</evidence>
<gene>
    <name evidence="4" type="ORF">GCM10007932_52400</name>
</gene>